<accession>A0A427YJL1</accession>
<organism evidence="15 16">
    <name type="scientific">Saitozyma podzolica</name>
    <dbReference type="NCBI Taxonomy" id="1890683"/>
    <lineage>
        <taxon>Eukaryota</taxon>
        <taxon>Fungi</taxon>
        <taxon>Dikarya</taxon>
        <taxon>Basidiomycota</taxon>
        <taxon>Agaricomycotina</taxon>
        <taxon>Tremellomycetes</taxon>
        <taxon>Tremellales</taxon>
        <taxon>Trimorphomycetaceae</taxon>
        <taxon>Saitozyma</taxon>
    </lineage>
</organism>
<dbReference type="PANTHER" id="PTHR47969:SF15">
    <property type="entry name" value="CHROMOSOME-ASSOCIATED KINESIN KIF4A-RELATED"/>
    <property type="match status" value="1"/>
</dbReference>
<dbReference type="GO" id="GO:0005737">
    <property type="term" value="C:cytoplasm"/>
    <property type="evidence" value="ECO:0007669"/>
    <property type="project" value="UniProtKB-SubCell"/>
</dbReference>
<dbReference type="Gene3D" id="3.50.80.10">
    <property type="entry name" value="D-tyrosyl-tRNA(Tyr) deacylase"/>
    <property type="match status" value="1"/>
</dbReference>
<dbReference type="InterPro" id="IPR019734">
    <property type="entry name" value="TPR_rpt"/>
</dbReference>
<feature type="compositionally biased region" description="Low complexity" evidence="13">
    <location>
        <begin position="328"/>
        <end position="337"/>
    </location>
</feature>
<dbReference type="GO" id="GO:0005874">
    <property type="term" value="C:microtubule"/>
    <property type="evidence" value="ECO:0007669"/>
    <property type="project" value="UniProtKB-KW"/>
</dbReference>
<comment type="catalytic activity">
    <reaction evidence="8">
        <text>a D-aminoacyl-tRNA + H2O = a tRNA + a D-alpha-amino acid + H(+)</text>
        <dbReference type="Rhea" id="RHEA:13953"/>
        <dbReference type="Rhea" id="RHEA-COMP:10123"/>
        <dbReference type="Rhea" id="RHEA-COMP:10124"/>
        <dbReference type="ChEBI" id="CHEBI:15377"/>
        <dbReference type="ChEBI" id="CHEBI:15378"/>
        <dbReference type="ChEBI" id="CHEBI:59871"/>
        <dbReference type="ChEBI" id="CHEBI:78442"/>
        <dbReference type="ChEBI" id="CHEBI:79333"/>
        <dbReference type="EC" id="3.1.1.96"/>
    </reaction>
</comment>
<dbReference type="EMBL" id="RSCD01000008">
    <property type="protein sequence ID" value="RSH91285.1"/>
    <property type="molecule type" value="Genomic_DNA"/>
</dbReference>
<dbReference type="InterPro" id="IPR023509">
    <property type="entry name" value="DTD-like_sf"/>
</dbReference>
<dbReference type="PROSITE" id="PS50005">
    <property type="entry name" value="TPR"/>
    <property type="match status" value="1"/>
</dbReference>
<evidence type="ECO:0000259" key="14">
    <source>
        <dbReference type="PROSITE" id="PS50067"/>
    </source>
</evidence>
<protein>
    <recommendedName>
        <fullName evidence="11 12">Multifunctional fusion protein</fullName>
    </recommendedName>
    <domain>
        <recommendedName>
            <fullName evidence="12">D-aminoacyl-tRNA deacylase</fullName>
            <ecNumber evidence="12">3.1.1.96</ecNumber>
        </recommendedName>
    </domain>
    <domain>
        <recommendedName>
            <fullName evidence="11">Kinesin-like protein</fullName>
        </recommendedName>
    </domain>
</protein>
<dbReference type="GO" id="GO:0007018">
    <property type="term" value="P:microtubule-based movement"/>
    <property type="evidence" value="ECO:0007669"/>
    <property type="project" value="InterPro"/>
</dbReference>
<keyword evidence="9 11" id="KW-0505">Motor protein</keyword>
<comment type="catalytic activity">
    <reaction evidence="7">
        <text>glycyl-tRNA(Ala) + H2O = tRNA(Ala) + glycine + H(+)</text>
        <dbReference type="Rhea" id="RHEA:53744"/>
        <dbReference type="Rhea" id="RHEA-COMP:9657"/>
        <dbReference type="Rhea" id="RHEA-COMP:13640"/>
        <dbReference type="ChEBI" id="CHEBI:15377"/>
        <dbReference type="ChEBI" id="CHEBI:15378"/>
        <dbReference type="ChEBI" id="CHEBI:57305"/>
        <dbReference type="ChEBI" id="CHEBI:78442"/>
        <dbReference type="ChEBI" id="CHEBI:78522"/>
        <dbReference type="EC" id="3.1.1.96"/>
    </reaction>
</comment>
<dbReference type="GO" id="GO:0051499">
    <property type="term" value="F:D-aminoacyl-tRNA deacylase activity"/>
    <property type="evidence" value="ECO:0007669"/>
    <property type="project" value="UniProtKB-EC"/>
</dbReference>
<dbReference type="EC" id="3.1.1.96" evidence="12"/>
<evidence type="ECO:0000256" key="7">
    <source>
        <dbReference type="ARBA" id="ARBA00047676"/>
    </source>
</evidence>
<dbReference type="GO" id="GO:0007052">
    <property type="term" value="P:mitotic spindle organization"/>
    <property type="evidence" value="ECO:0007669"/>
    <property type="project" value="TreeGrafter"/>
</dbReference>
<keyword evidence="11" id="KW-0493">Microtubule</keyword>
<dbReference type="OrthoDB" id="3176171at2759"/>
<dbReference type="GO" id="GO:0000049">
    <property type="term" value="F:tRNA binding"/>
    <property type="evidence" value="ECO:0007669"/>
    <property type="project" value="UniProtKB-KW"/>
</dbReference>
<name>A0A427YJL1_9TREE</name>
<evidence type="ECO:0000256" key="13">
    <source>
        <dbReference type="SAM" id="MobiDB-lite"/>
    </source>
</evidence>
<dbReference type="InterPro" id="IPR027640">
    <property type="entry name" value="Kinesin-like_fam"/>
</dbReference>
<keyword evidence="4 9" id="KW-0547">Nucleotide-binding</keyword>
<evidence type="ECO:0000256" key="1">
    <source>
        <dbReference type="ARBA" id="ARBA00004496"/>
    </source>
</evidence>
<feature type="compositionally biased region" description="Low complexity" evidence="13">
    <location>
        <begin position="659"/>
        <end position="669"/>
    </location>
</feature>
<dbReference type="InterPro" id="IPR001752">
    <property type="entry name" value="Kinesin_motor_dom"/>
</dbReference>
<evidence type="ECO:0000256" key="6">
    <source>
        <dbReference type="ARBA" id="ARBA00023054"/>
    </source>
</evidence>
<dbReference type="SMART" id="SM00129">
    <property type="entry name" value="KISc"/>
    <property type="match status" value="1"/>
</dbReference>
<feature type="repeat" description="TPR" evidence="10">
    <location>
        <begin position="450"/>
        <end position="483"/>
    </location>
</feature>
<dbReference type="GO" id="GO:0005524">
    <property type="term" value="F:ATP binding"/>
    <property type="evidence" value="ECO:0007669"/>
    <property type="project" value="UniProtKB-UniRule"/>
</dbReference>
<dbReference type="Proteomes" id="UP000279259">
    <property type="component" value="Unassembled WGS sequence"/>
</dbReference>
<dbReference type="PROSITE" id="PS00411">
    <property type="entry name" value="KINESIN_MOTOR_1"/>
    <property type="match status" value="1"/>
</dbReference>
<keyword evidence="3 12" id="KW-0963">Cytoplasm</keyword>
<feature type="compositionally biased region" description="Low complexity" evidence="13">
    <location>
        <begin position="686"/>
        <end position="705"/>
    </location>
</feature>
<feature type="compositionally biased region" description="Low complexity" evidence="13">
    <location>
        <begin position="343"/>
        <end position="354"/>
    </location>
</feature>
<keyword evidence="5 9" id="KW-0067">ATP-binding</keyword>
<evidence type="ECO:0000256" key="10">
    <source>
        <dbReference type="PROSITE-ProRule" id="PRU00339"/>
    </source>
</evidence>
<keyword evidence="16" id="KW-1185">Reference proteome</keyword>
<dbReference type="InterPro" id="IPR019821">
    <property type="entry name" value="Kinesin_motor_CS"/>
</dbReference>
<dbReference type="AlphaFoldDB" id="A0A427YJL1"/>
<proteinExistence type="inferred from homology"/>
<dbReference type="GO" id="GO:0008017">
    <property type="term" value="F:microtubule binding"/>
    <property type="evidence" value="ECO:0007669"/>
    <property type="project" value="InterPro"/>
</dbReference>
<evidence type="ECO:0000256" key="3">
    <source>
        <dbReference type="ARBA" id="ARBA00022490"/>
    </source>
</evidence>
<dbReference type="InterPro" id="IPR027417">
    <property type="entry name" value="P-loop_NTPase"/>
</dbReference>
<dbReference type="NCBIfam" id="TIGR00256">
    <property type="entry name" value="D-aminoacyl-tRNA deacylase"/>
    <property type="match status" value="1"/>
</dbReference>
<dbReference type="PRINTS" id="PR00380">
    <property type="entry name" value="KINESINHEAVY"/>
</dbReference>
<dbReference type="Gene3D" id="3.40.850.10">
    <property type="entry name" value="Kinesin motor domain"/>
    <property type="match status" value="1"/>
</dbReference>
<dbReference type="STRING" id="1890683.A0A427YJL1"/>
<comment type="caution">
    <text evidence="15">The sequence shown here is derived from an EMBL/GenBank/DDBJ whole genome shotgun (WGS) entry which is preliminary data.</text>
</comment>
<keyword evidence="6" id="KW-0175">Coiled coil</keyword>
<dbReference type="PANTHER" id="PTHR47969">
    <property type="entry name" value="CHROMOSOME-ASSOCIATED KINESIN KIF4A-RELATED"/>
    <property type="match status" value="1"/>
</dbReference>
<evidence type="ECO:0000256" key="12">
    <source>
        <dbReference type="RuleBase" id="RU003470"/>
    </source>
</evidence>
<dbReference type="InterPro" id="IPR003732">
    <property type="entry name" value="Daa-tRNA_deacyls_DTD"/>
</dbReference>
<keyword evidence="12" id="KW-0694">RNA-binding</keyword>
<reference evidence="15 16" key="1">
    <citation type="submission" date="2018-11" db="EMBL/GenBank/DDBJ databases">
        <title>Genome sequence of Saitozyma podzolica DSM 27192.</title>
        <authorList>
            <person name="Aliyu H."/>
            <person name="Gorte O."/>
            <person name="Ochsenreither K."/>
        </authorList>
    </citation>
    <scope>NUCLEOTIDE SEQUENCE [LARGE SCALE GENOMIC DNA]</scope>
    <source>
        <strain evidence="15 16">DSM 27192</strain>
    </source>
</reference>
<feature type="binding site" evidence="9">
    <location>
        <begin position="74"/>
        <end position="81"/>
    </location>
    <ligand>
        <name>ATP</name>
        <dbReference type="ChEBI" id="CHEBI:30616"/>
    </ligand>
</feature>
<dbReference type="GO" id="GO:0005875">
    <property type="term" value="C:microtubule associated complex"/>
    <property type="evidence" value="ECO:0007669"/>
    <property type="project" value="TreeGrafter"/>
</dbReference>
<gene>
    <name evidence="15" type="ORF">EHS25_009584</name>
</gene>
<dbReference type="GO" id="GO:0106026">
    <property type="term" value="F:Gly-tRNA(Ala) deacylase activity"/>
    <property type="evidence" value="ECO:0007669"/>
    <property type="project" value="RHEA"/>
</dbReference>
<feature type="region of interest" description="Disordered" evidence="13">
    <location>
        <begin position="313"/>
        <end position="367"/>
    </location>
</feature>
<dbReference type="InterPro" id="IPR036961">
    <property type="entry name" value="Kinesin_motor_dom_sf"/>
</dbReference>
<feature type="region of interest" description="Disordered" evidence="13">
    <location>
        <begin position="650"/>
        <end position="744"/>
    </location>
</feature>
<evidence type="ECO:0000256" key="8">
    <source>
        <dbReference type="ARBA" id="ARBA00048018"/>
    </source>
</evidence>
<dbReference type="PROSITE" id="PS50067">
    <property type="entry name" value="KINESIN_MOTOR_2"/>
    <property type="match status" value="1"/>
</dbReference>
<sequence>MTARIEVHARLRPATAKDGIVYPDALEVGESTVMAYDHARGKTHTHIQDDVFEGIVHLLDRLFEGENSTVFAYGVTGSGKTHTMQGTEYEPGIIPRTVEAVFSSHPCMEGRTEVSFSYVEILKDEVYDLLGDRAEPTKLDIRTNPAGETVIPQLTVQPIMSMDEFDDLFQSAASTRKTASTNLNSRSSRSHAILTVHVHTYLDHETLVSGKICLVDLAGSENNNLTGNNHERMRESSAINKSLTTLGTVVDALRRGSSHVPYRDSKLTRLLQGEGVLLVCLAPGEKLARDTVNTLKFASRTAQVKNVVQFGYQDGRRSDLPRASSTVPSYARPQQRQQRQRSAKAPASATTATALRDKENVDSAATRNTNANVSGGIRSCMGAVKPMASIRGVADCLTHEDAEKIAAMVAPLMKPEQRSSGVAMNPQDEQLLMESRDPAALNSEEREARARLLVKRARAHHEGGELSHALQLYRRGLEYAPDNKKLRIRTMEIEMALQGVMSPRGFPSRSSGKRRRVVDSSTISSIGKGLLVLVGIDRHDAPQDSSVIIKKILSAKLFDDDEGKAWKRSVKEIDGEVLCVSQFTLLAQFKGAKPDFHESMSTIPGKAFYTEFLEELGKAYEPAKIKDGQFGAMMQVSLCNDGPVTILLSSLDTRKGGTKTRSTPTPTSTAQTPSGSNTPRSSAQHSATPSAAPSGSSTPARARAPVSSKGQKQSRRNGDSGDEVLEPVPSVEDPPGGTTGTSGEQTVVVDRLPLHRVSEVEVVMGRGAAILPESYVIEDWVNVIYSMCHTTV</sequence>
<comment type="similarity">
    <text evidence="2 12">Belongs to the DTD family.</text>
</comment>
<keyword evidence="12" id="KW-0820">tRNA-binding</keyword>
<dbReference type="Pfam" id="PF00225">
    <property type="entry name" value="Kinesin"/>
    <property type="match status" value="1"/>
</dbReference>
<evidence type="ECO:0000256" key="5">
    <source>
        <dbReference type="ARBA" id="ARBA00022840"/>
    </source>
</evidence>
<feature type="domain" description="Kinesin motor" evidence="14">
    <location>
        <begin position="4"/>
        <end position="304"/>
    </location>
</feature>
<dbReference type="GO" id="GO:0051231">
    <property type="term" value="P:spindle elongation"/>
    <property type="evidence" value="ECO:0007669"/>
    <property type="project" value="TreeGrafter"/>
</dbReference>
<dbReference type="FunFam" id="3.50.80.10:FF:000001">
    <property type="entry name" value="D-aminoacyl-tRNA deacylase"/>
    <property type="match status" value="1"/>
</dbReference>
<dbReference type="SUPFAM" id="SSF52540">
    <property type="entry name" value="P-loop containing nucleoside triphosphate hydrolases"/>
    <property type="match status" value="1"/>
</dbReference>
<evidence type="ECO:0000256" key="4">
    <source>
        <dbReference type="ARBA" id="ARBA00022741"/>
    </source>
</evidence>
<dbReference type="GO" id="GO:0003777">
    <property type="term" value="F:microtubule motor activity"/>
    <property type="evidence" value="ECO:0007669"/>
    <property type="project" value="InterPro"/>
</dbReference>
<feature type="compositionally biased region" description="Polar residues" evidence="13">
    <location>
        <begin position="670"/>
        <end position="685"/>
    </location>
</feature>
<dbReference type="SUPFAM" id="SSF69500">
    <property type="entry name" value="DTD-like"/>
    <property type="match status" value="1"/>
</dbReference>
<comment type="similarity">
    <text evidence="9 11">Belongs to the TRAFAC class myosin-kinesin ATPase superfamily. Kinesin family.</text>
</comment>
<evidence type="ECO:0000256" key="2">
    <source>
        <dbReference type="ARBA" id="ARBA00009673"/>
    </source>
</evidence>
<comment type="subcellular location">
    <subcellularLocation>
        <location evidence="1 12">Cytoplasm</location>
    </subcellularLocation>
</comment>
<evidence type="ECO:0000256" key="9">
    <source>
        <dbReference type="PROSITE-ProRule" id="PRU00283"/>
    </source>
</evidence>
<evidence type="ECO:0000256" key="11">
    <source>
        <dbReference type="RuleBase" id="RU000394"/>
    </source>
</evidence>
<evidence type="ECO:0000313" key="15">
    <source>
        <dbReference type="EMBL" id="RSH91285.1"/>
    </source>
</evidence>
<dbReference type="Pfam" id="PF02580">
    <property type="entry name" value="Tyr_Deacylase"/>
    <property type="match status" value="1"/>
</dbReference>
<keyword evidence="10" id="KW-0802">TPR repeat</keyword>
<evidence type="ECO:0000313" key="16">
    <source>
        <dbReference type="Proteomes" id="UP000279259"/>
    </source>
</evidence>
<keyword evidence="12" id="KW-0378">Hydrolase</keyword>